<name>A0A3B1JS21_ASTMX</name>
<sequence>SGDESLSSPHNGLPCKDYDAKWYFDKKNGFCTQFWYGGCGGNDNRFETEAQCLKRCMNTGRLGDIEKSPSLSCRCADVCGTVCVGVAFLQDRVSGE</sequence>
<dbReference type="SMART" id="SM00131">
    <property type="entry name" value="KU"/>
    <property type="match status" value="1"/>
</dbReference>
<dbReference type="STRING" id="7994.ENSAMXP00000045197"/>
<evidence type="ECO:0000256" key="1">
    <source>
        <dbReference type="ARBA" id="ARBA00022690"/>
    </source>
</evidence>
<dbReference type="PRINTS" id="PR00759">
    <property type="entry name" value="BASICPTASE"/>
</dbReference>
<evidence type="ECO:0000259" key="4">
    <source>
        <dbReference type="PROSITE" id="PS50279"/>
    </source>
</evidence>
<evidence type="ECO:0000256" key="2">
    <source>
        <dbReference type="ARBA" id="ARBA00022900"/>
    </source>
</evidence>
<dbReference type="Gene3D" id="4.10.410.10">
    <property type="entry name" value="Pancreatic trypsin inhibitor Kunitz domain"/>
    <property type="match status" value="1"/>
</dbReference>
<dbReference type="InParanoid" id="A0A3B1JS21"/>
<dbReference type="PROSITE" id="PS00280">
    <property type="entry name" value="BPTI_KUNITZ_1"/>
    <property type="match status" value="1"/>
</dbReference>
<dbReference type="InterPro" id="IPR036880">
    <property type="entry name" value="Kunitz_BPTI_sf"/>
</dbReference>
<dbReference type="Bgee" id="ENSAMXG00000040949">
    <property type="expression patterns" value="Expressed in bone element and 13 other cell types or tissues"/>
</dbReference>
<dbReference type="PROSITE" id="PS50279">
    <property type="entry name" value="BPTI_KUNITZ_2"/>
    <property type="match status" value="1"/>
</dbReference>
<reference evidence="5" key="4">
    <citation type="submission" date="2025-09" db="UniProtKB">
        <authorList>
            <consortium name="Ensembl"/>
        </authorList>
    </citation>
    <scope>IDENTIFICATION</scope>
</reference>
<dbReference type="Pfam" id="PF00014">
    <property type="entry name" value="Kunitz_BPTI"/>
    <property type="match status" value="1"/>
</dbReference>
<dbReference type="Proteomes" id="UP000018467">
    <property type="component" value="Unassembled WGS sequence"/>
</dbReference>
<organism evidence="5 6">
    <name type="scientific">Astyanax mexicanus</name>
    <name type="common">Blind cave fish</name>
    <name type="synonym">Astyanax fasciatus mexicanus</name>
    <dbReference type="NCBI Taxonomy" id="7994"/>
    <lineage>
        <taxon>Eukaryota</taxon>
        <taxon>Metazoa</taxon>
        <taxon>Chordata</taxon>
        <taxon>Craniata</taxon>
        <taxon>Vertebrata</taxon>
        <taxon>Euteleostomi</taxon>
        <taxon>Actinopterygii</taxon>
        <taxon>Neopterygii</taxon>
        <taxon>Teleostei</taxon>
        <taxon>Ostariophysi</taxon>
        <taxon>Characiformes</taxon>
        <taxon>Characoidei</taxon>
        <taxon>Acestrorhamphidae</taxon>
        <taxon>Acestrorhamphinae</taxon>
        <taxon>Astyanax</taxon>
    </lineage>
</organism>
<dbReference type="PANTHER" id="PTHR10083">
    <property type="entry name" value="KUNITZ-TYPE PROTEASE INHIBITOR-RELATED"/>
    <property type="match status" value="1"/>
</dbReference>
<dbReference type="CDD" id="cd22635">
    <property type="entry name" value="Kunitz_papilin"/>
    <property type="match status" value="1"/>
</dbReference>
<reference evidence="6" key="1">
    <citation type="submission" date="2013-03" db="EMBL/GenBank/DDBJ databases">
        <authorList>
            <person name="Jeffery W."/>
            <person name="Warren W."/>
            <person name="Wilson R.K."/>
        </authorList>
    </citation>
    <scope>NUCLEOTIDE SEQUENCE</scope>
    <source>
        <strain evidence="6">female</strain>
    </source>
</reference>
<keyword evidence="3" id="KW-1015">Disulfide bond</keyword>
<feature type="domain" description="BPTI/Kunitz inhibitor" evidence="4">
    <location>
        <begin position="5"/>
        <end position="56"/>
    </location>
</feature>
<dbReference type="InterPro" id="IPR002223">
    <property type="entry name" value="Kunitz_BPTI"/>
</dbReference>
<reference evidence="5" key="3">
    <citation type="submission" date="2025-08" db="UniProtKB">
        <authorList>
            <consortium name="Ensembl"/>
        </authorList>
    </citation>
    <scope>IDENTIFICATION</scope>
</reference>
<dbReference type="PANTHER" id="PTHR10083:SF328">
    <property type="entry name" value="TISSUE FACTOR PATHWAY INHIBITOR"/>
    <property type="match status" value="1"/>
</dbReference>
<keyword evidence="2" id="KW-0722">Serine protease inhibitor</keyword>
<dbReference type="GO" id="GO:0004867">
    <property type="term" value="F:serine-type endopeptidase inhibitor activity"/>
    <property type="evidence" value="ECO:0007669"/>
    <property type="project" value="UniProtKB-KW"/>
</dbReference>
<dbReference type="SUPFAM" id="SSF57362">
    <property type="entry name" value="BPTI-like"/>
    <property type="match status" value="1"/>
</dbReference>
<dbReference type="FunFam" id="4.10.410.10:FF:000020">
    <property type="entry name" value="Collagen, type VI, alpha 3"/>
    <property type="match status" value="1"/>
</dbReference>
<reference evidence="6" key="2">
    <citation type="journal article" date="2014" name="Nat. Commun.">
        <title>The cavefish genome reveals candidate genes for eye loss.</title>
        <authorList>
            <person name="McGaugh S.E."/>
            <person name="Gross J.B."/>
            <person name="Aken B."/>
            <person name="Blin M."/>
            <person name="Borowsky R."/>
            <person name="Chalopin D."/>
            <person name="Hinaux H."/>
            <person name="Jeffery W.R."/>
            <person name="Keene A."/>
            <person name="Ma L."/>
            <person name="Minx P."/>
            <person name="Murphy D."/>
            <person name="O'Quin K.E."/>
            <person name="Retaux S."/>
            <person name="Rohner N."/>
            <person name="Searle S.M."/>
            <person name="Stahl B.A."/>
            <person name="Tabin C."/>
            <person name="Volff J.N."/>
            <person name="Yoshizawa M."/>
            <person name="Warren W.C."/>
        </authorList>
    </citation>
    <scope>NUCLEOTIDE SEQUENCE [LARGE SCALE GENOMIC DNA]</scope>
    <source>
        <strain evidence="6">female</strain>
    </source>
</reference>
<dbReference type="GO" id="GO:0005615">
    <property type="term" value="C:extracellular space"/>
    <property type="evidence" value="ECO:0007669"/>
    <property type="project" value="TreeGrafter"/>
</dbReference>
<evidence type="ECO:0000313" key="5">
    <source>
        <dbReference type="Ensembl" id="ENSAMXP00000045197.1"/>
    </source>
</evidence>
<evidence type="ECO:0000313" key="6">
    <source>
        <dbReference type="Proteomes" id="UP000018467"/>
    </source>
</evidence>
<accession>A0A3B1JS21</accession>
<dbReference type="InterPro" id="IPR020901">
    <property type="entry name" value="Prtase_inh_Kunz-CS"/>
</dbReference>
<dbReference type="AlphaFoldDB" id="A0A3B1JS21"/>
<evidence type="ECO:0000256" key="3">
    <source>
        <dbReference type="ARBA" id="ARBA00023157"/>
    </source>
</evidence>
<protein>
    <recommendedName>
        <fullName evidence="4">BPTI/Kunitz inhibitor domain-containing protein</fullName>
    </recommendedName>
</protein>
<keyword evidence="6" id="KW-1185">Reference proteome</keyword>
<proteinExistence type="predicted"/>
<dbReference type="Ensembl" id="ENSAMXT00000035947.1">
    <property type="protein sequence ID" value="ENSAMXP00000045197.1"/>
    <property type="gene ID" value="ENSAMXG00000040949.1"/>
</dbReference>
<keyword evidence="1" id="KW-0646">Protease inhibitor</keyword>
<dbReference type="GeneTree" id="ENSGT01070000254188"/>
<dbReference type="InterPro" id="IPR050098">
    <property type="entry name" value="TFPI/VKTCI-like"/>
</dbReference>